<dbReference type="KEGG" id="bpb:bpr_II116"/>
<organism evidence="1 2">
    <name type="scientific">Butyrivibrio proteoclasticus (strain ATCC 51982 / DSM 14932 / B316)</name>
    <name type="common">Clostridium proteoclasticum</name>
    <dbReference type="NCBI Taxonomy" id="515622"/>
    <lineage>
        <taxon>Bacteria</taxon>
        <taxon>Bacillati</taxon>
        <taxon>Bacillota</taxon>
        <taxon>Clostridia</taxon>
        <taxon>Lachnospirales</taxon>
        <taxon>Lachnospiraceae</taxon>
        <taxon>Butyrivibrio</taxon>
    </lineage>
</organism>
<accession>E0S3S3</accession>
<reference evidence="1 2" key="1">
    <citation type="journal article" date="2010" name="PLoS ONE">
        <title>The glycobiome of the rumen bacterium Butyrivibrio proteoclasticus B316(T) highlights adaptation to a polysaccharide-rich environment.</title>
        <authorList>
            <person name="Kelly W.J."/>
            <person name="Leahy S.C."/>
            <person name="Altermann E."/>
            <person name="Yeoman C.J."/>
            <person name="Dunne J.C."/>
            <person name="Kong Z."/>
            <person name="Pacheco D.M."/>
            <person name="Li D."/>
            <person name="Noel S.J."/>
            <person name="Moon C.D."/>
            <person name="Cookson A.L."/>
            <person name="Attwood G.T."/>
        </authorList>
    </citation>
    <scope>NUCLEOTIDE SEQUENCE [LARGE SCALE GENOMIC DNA]</scope>
    <source>
        <strain evidence="2">ATCC 51982 / DSM 14932 / B316</strain>
        <plasmid evidence="2">Plasmid pCY360</plasmid>
    </source>
</reference>
<sequence length="115" mass="13836">MDKKVKDMSAEDFLREYNEQFEFIKKDRLLFIPKPSEEDVEEARTRAYNFFLDEDGIEGFPKKERVVWTVGRILSEAKHSNDSLKDTFEWYNENCKDEADYKEVRATLHRLAFEE</sequence>
<keyword evidence="2" id="KW-1185">Reference proteome</keyword>
<geneLocation type="plasmid" evidence="1 2">
    <name>pCY360</name>
</geneLocation>
<protein>
    <submittedName>
        <fullName evidence="1">Uncharacterized protein</fullName>
    </submittedName>
</protein>
<evidence type="ECO:0000313" key="1">
    <source>
        <dbReference type="EMBL" id="ADL36055.1"/>
    </source>
</evidence>
<proteinExistence type="predicted"/>
<dbReference type="RefSeq" id="WP_013282704.1">
    <property type="nucleotide sequence ID" value="NC_014389.1"/>
</dbReference>
<dbReference type="Proteomes" id="UP000001299">
    <property type="component" value="Plasmid pCY360"/>
</dbReference>
<dbReference type="AlphaFoldDB" id="E0S3S3"/>
<dbReference type="EMBL" id="CP001812">
    <property type="protein sequence ID" value="ADL36055.1"/>
    <property type="molecule type" value="Genomic_DNA"/>
</dbReference>
<evidence type="ECO:0000313" key="2">
    <source>
        <dbReference type="Proteomes" id="UP000001299"/>
    </source>
</evidence>
<gene>
    <name evidence="1" type="ordered locus">bpr_II116</name>
</gene>
<dbReference type="HOGENOM" id="CLU_2104473_0_0_9"/>
<keyword evidence="1" id="KW-0614">Plasmid</keyword>
<name>E0S3S3_BUTPB</name>